<dbReference type="EMBL" id="UINC01132362">
    <property type="protein sequence ID" value="SVD14634.1"/>
    <property type="molecule type" value="Genomic_DNA"/>
</dbReference>
<protein>
    <submittedName>
        <fullName evidence="2">Uncharacterized protein</fullName>
    </submittedName>
</protein>
<evidence type="ECO:0000256" key="1">
    <source>
        <dbReference type="SAM" id="MobiDB-lite"/>
    </source>
</evidence>
<feature type="compositionally biased region" description="Polar residues" evidence="1">
    <location>
        <begin position="70"/>
        <end position="85"/>
    </location>
</feature>
<reference evidence="2" key="1">
    <citation type="submission" date="2018-05" db="EMBL/GenBank/DDBJ databases">
        <authorList>
            <person name="Lanie J.A."/>
            <person name="Ng W.-L."/>
            <person name="Kazmierczak K.M."/>
            <person name="Andrzejewski T.M."/>
            <person name="Davidsen T.M."/>
            <person name="Wayne K.J."/>
            <person name="Tettelin H."/>
            <person name="Glass J.I."/>
            <person name="Rusch D."/>
            <person name="Podicherti R."/>
            <person name="Tsui H.-C.T."/>
            <person name="Winkler M.E."/>
        </authorList>
    </citation>
    <scope>NUCLEOTIDE SEQUENCE</scope>
</reference>
<gene>
    <name evidence="2" type="ORF">METZ01_LOCUS367488</name>
</gene>
<sequence>MRLTFSEAKCPASVAEVFGFERGQGSEQIRTTFCSYLFTIMPILPCWQFLWNMKDNALKLNPDEREHTPSESSARNSQNSCRHMP</sequence>
<name>A0A382SXL1_9ZZZZ</name>
<evidence type="ECO:0000313" key="2">
    <source>
        <dbReference type="EMBL" id="SVD14634.1"/>
    </source>
</evidence>
<proteinExistence type="predicted"/>
<organism evidence="2">
    <name type="scientific">marine metagenome</name>
    <dbReference type="NCBI Taxonomy" id="408172"/>
    <lineage>
        <taxon>unclassified sequences</taxon>
        <taxon>metagenomes</taxon>
        <taxon>ecological metagenomes</taxon>
    </lineage>
</organism>
<feature type="region of interest" description="Disordered" evidence="1">
    <location>
        <begin position="61"/>
        <end position="85"/>
    </location>
</feature>
<dbReference type="AlphaFoldDB" id="A0A382SXL1"/>
<accession>A0A382SXL1</accession>